<keyword evidence="2" id="KW-0732">Signal</keyword>
<dbReference type="Proteomes" id="UP001050691">
    <property type="component" value="Unassembled WGS sequence"/>
</dbReference>
<dbReference type="EMBL" id="BPWL01000009">
    <property type="protein sequence ID" value="GJJ14058.1"/>
    <property type="molecule type" value="Genomic_DNA"/>
</dbReference>
<feature type="compositionally biased region" description="Pro residues" evidence="1">
    <location>
        <begin position="130"/>
        <end position="142"/>
    </location>
</feature>
<evidence type="ECO:0000313" key="3">
    <source>
        <dbReference type="EMBL" id="GJJ14058.1"/>
    </source>
</evidence>
<protein>
    <submittedName>
        <fullName evidence="3">Uncharacterized protein</fullName>
    </submittedName>
</protein>
<feature type="region of interest" description="Disordered" evidence="1">
    <location>
        <begin position="127"/>
        <end position="255"/>
    </location>
</feature>
<organism evidence="3 4">
    <name type="scientific">Clathrus columnatus</name>
    <dbReference type="NCBI Taxonomy" id="1419009"/>
    <lineage>
        <taxon>Eukaryota</taxon>
        <taxon>Fungi</taxon>
        <taxon>Dikarya</taxon>
        <taxon>Basidiomycota</taxon>
        <taxon>Agaricomycotina</taxon>
        <taxon>Agaricomycetes</taxon>
        <taxon>Phallomycetidae</taxon>
        <taxon>Phallales</taxon>
        <taxon>Clathraceae</taxon>
        <taxon>Clathrus</taxon>
    </lineage>
</organism>
<reference evidence="3" key="1">
    <citation type="submission" date="2021-10" db="EMBL/GenBank/DDBJ databases">
        <title>De novo Genome Assembly of Clathrus columnatus (Basidiomycota, Fungi) Using Illumina and Nanopore Sequence Data.</title>
        <authorList>
            <person name="Ogiso-Tanaka E."/>
            <person name="Itagaki H."/>
            <person name="Hosoya T."/>
            <person name="Hosaka K."/>
        </authorList>
    </citation>
    <scope>NUCLEOTIDE SEQUENCE</scope>
    <source>
        <strain evidence="3">MO-923</strain>
    </source>
</reference>
<feature type="chain" id="PRO_5043775156" evidence="2">
    <location>
        <begin position="22"/>
        <end position="272"/>
    </location>
</feature>
<comment type="caution">
    <text evidence="3">The sequence shown here is derived from an EMBL/GenBank/DDBJ whole genome shotgun (WGS) entry which is preliminary data.</text>
</comment>
<evidence type="ECO:0000256" key="1">
    <source>
        <dbReference type="SAM" id="MobiDB-lite"/>
    </source>
</evidence>
<accession>A0AAV5AKN8</accession>
<proteinExistence type="predicted"/>
<gene>
    <name evidence="3" type="ORF">Clacol_008315</name>
</gene>
<evidence type="ECO:0000256" key="2">
    <source>
        <dbReference type="SAM" id="SignalP"/>
    </source>
</evidence>
<evidence type="ECO:0000313" key="4">
    <source>
        <dbReference type="Proteomes" id="UP001050691"/>
    </source>
</evidence>
<feature type="signal peptide" evidence="2">
    <location>
        <begin position="1"/>
        <end position="21"/>
    </location>
</feature>
<feature type="compositionally biased region" description="Polar residues" evidence="1">
    <location>
        <begin position="236"/>
        <end position="246"/>
    </location>
</feature>
<name>A0AAV5AKN8_9AGAM</name>
<sequence>MRSTKSLFFAALFSIGYVVNAGPAETSFTTVVEAGHTIVETEVISIVGASGPTTTVAIFNAANGITLTATLILAPTEEIVTEDIDQPGEISHEHLDCKFSSDGSGQCIETLSASEAGSTISTVVTFASTIPPPSPAPSPTPAPSQSSKSGSPSPSPSQTASSNPKPSSSGTAASTSSSSSTTSSSSQSSTPSTSPSSNSSTAVSPSSNPAPVASPTSPTSPISPPSTNSTDEPPVTVTSTNGTLTPPDNAAGAVGPNFLGAIAFLALIFGMM</sequence>
<dbReference type="AlphaFoldDB" id="A0AAV5AKN8"/>
<keyword evidence="4" id="KW-1185">Reference proteome</keyword>
<feature type="compositionally biased region" description="Low complexity" evidence="1">
    <location>
        <begin position="143"/>
        <end position="230"/>
    </location>
</feature>